<evidence type="ECO:0000313" key="2">
    <source>
        <dbReference type="Proteomes" id="UP001163046"/>
    </source>
</evidence>
<dbReference type="OrthoDB" id="21463at2759"/>
<name>A0A9X0CWJ4_9CNID</name>
<sequence>MARAMFLGVTHSRKLSDISSSRVMTPVMAELLKSIQYGNERWMEQKTRNTLVKKYEEGIIDSAEYEKLTLDHFQVFWPGGKPIWINYRRNFKGQFPPEVIIDQFNQHIIVQYVVCTQYSLLAG</sequence>
<comment type="caution">
    <text evidence="1">The sequence shown here is derived from an EMBL/GenBank/DDBJ whole genome shotgun (WGS) entry which is preliminary data.</text>
</comment>
<gene>
    <name evidence="1" type="ORF">OS493_024830</name>
</gene>
<keyword evidence="2" id="KW-1185">Reference proteome</keyword>
<accession>A0A9X0CWJ4</accession>
<dbReference type="EMBL" id="MU826369">
    <property type="protein sequence ID" value="KAJ7378165.1"/>
    <property type="molecule type" value="Genomic_DNA"/>
</dbReference>
<organism evidence="1 2">
    <name type="scientific">Desmophyllum pertusum</name>
    <dbReference type="NCBI Taxonomy" id="174260"/>
    <lineage>
        <taxon>Eukaryota</taxon>
        <taxon>Metazoa</taxon>
        <taxon>Cnidaria</taxon>
        <taxon>Anthozoa</taxon>
        <taxon>Hexacorallia</taxon>
        <taxon>Scleractinia</taxon>
        <taxon>Caryophylliina</taxon>
        <taxon>Caryophylliidae</taxon>
        <taxon>Desmophyllum</taxon>
    </lineage>
</organism>
<dbReference type="Proteomes" id="UP001163046">
    <property type="component" value="Unassembled WGS sequence"/>
</dbReference>
<reference evidence="1" key="1">
    <citation type="submission" date="2023-01" db="EMBL/GenBank/DDBJ databases">
        <title>Genome assembly of the deep-sea coral Lophelia pertusa.</title>
        <authorList>
            <person name="Herrera S."/>
            <person name="Cordes E."/>
        </authorList>
    </citation>
    <scope>NUCLEOTIDE SEQUENCE</scope>
    <source>
        <strain evidence="1">USNM1676648</strain>
        <tissue evidence="1">Polyp</tissue>
    </source>
</reference>
<dbReference type="AlphaFoldDB" id="A0A9X0CWJ4"/>
<proteinExistence type="predicted"/>
<evidence type="ECO:0000313" key="1">
    <source>
        <dbReference type="EMBL" id="KAJ7378165.1"/>
    </source>
</evidence>
<protein>
    <submittedName>
        <fullName evidence="1">Uncharacterized protein</fullName>
    </submittedName>
</protein>